<sequence length="154" mass="16290">MVAYRTVVVGYDGSPDADRAVAAAADEVADGGTVHVVTAYHPVPVSDVMRRLDELPEEYRWVWDPHATETERQQAALARLRAHGVGCVGHVVADDPAKAVLDVSEREHADLVVVGGRGLGAVHRFLRGSVSARVAAHATTSVLVVQDARPAADG</sequence>
<comment type="caution">
    <text evidence="3">The sequence shown here is derived from an EMBL/GenBank/DDBJ whole genome shotgun (WGS) entry which is preliminary data.</text>
</comment>
<dbReference type="Pfam" id="PF00582">
    <property type="entry name" value="Usp"/>
    <property type="match status" value="1"/>
</dbReference>
<evidence type="ECO:0000313" key="3">
    <source>
        <dbReference type="EMBL" id="MFC5379882.1"/>
    </source>
</evidence>
<evidence type="ECO:0000256" key="1">
    <source>
        <dbReference type="ARBA" id="ARBA00008791"/>
    </source>
</evidence>
<dbReference type="SUPFAM" id="SSF52402">
    <property type="entry name" value="Adenine nucleotide alpha hydrolases-like"/>
    <property type="match status" value="1"/>
</dbReference>
<reference evidence="4" key="1">
    <citation type="journal article" date="2019" name="Int. J. Syst. Evol. Microbiol.">
        <title>The Global Catalogue of Microorganisms (GCM) 10K type strain sequencing project: providing services to taxonomists for standard genome sequencing and annotation.</title>
        <authorList>
            <consortium name="The Broad Institute Genomics Platform"/>
            <consortium name="The Broad Institute Genome Sequencing Center for Infectious Disease"/>
            <person name="Wu L."/>
            <person name="Ma J."/>
        </authorList>
    </citation>
    <scope>NUCLEOTIDE SEQUENCE [LARGE SCALE GENOMIC DNA]</scope>
    <source>
        <strain evidence="4">CCUG 43114</strain>
    </source>
</reference>
<evidence type="ECO:0000259" key="2">
    <source>
        <dbReference type="Pfam" id="PF00582"/>
    </source>
</evidence>
<comment type="similarity">
    <text evidence="1">Belongs to the universal stress protein A family.</text>
</comment>
<dbReference type="InterPro" id="IPR006015">
    <property type="entry name" value="Universal_stress_UspA"/>
</dbReference>
<dbReference type="RefSeq" id="WP_340269105.1">
    <property type="nucleotide sequence ID" value="NZ_JBBEOG010000003.1"/>
</dbReference>
<dbReference type="PANTHER" id="PTHR31964">
    <property type="entry name" value="ADENINE NUCLEOTIDE ALPHA HYDROLASES-LIKE SUPERFAMILY PROTEIN"/>
    <property type="match status" value="1"/>
</dbReference>
<name>A0ABW0GKL0_9MICO</name>
<dbReference type="PANTHER" id="PTHR31964:SF113">
    <property type="entry name" value="USPA DOMAIN-CONTAINING PROTEIN"/>
    <property type="match status" value="1"/>
</dbReference>
<dbReference type="Proteomes" id="UP001596122">
    <property type="component" value="Unassembled WGS sequence"/>
</dbReference>
<protein>
    <submittedName>
        <fullName evidence="3">Universal stress protein</fullName>
    </submittedName>
</protein>
<dbReference type="InterPro" id="IPR014729">
    <property type="entry name" value="Rossmann-like_a/b/a_fold"/>
</dbReference>
<dbReference type="Gene3D" id="3.40.50.620">
    <property type="entry name" value="HUPs"/>
    <property type="match status" value="1"/>
</dbReference>
<proteinExistence type="inferred from homology"/>
<dbReference type="InterPro" id="IPR006016">
    <property type="entry name" value="UspA"/>
</dbReference>
<keyword evidence="4" id="KW-1185">Reference proteome</keyword>
<organism evidence="3 4">
    <name type="scientific">Aquipuribacter nitratireducens</name>
    <dbReference type="NCBI Taxonomy" id="650104"/>
    <lineage>
        <taxon>Bacteria</taxon>
        <taxon>Bacillati</taxon>
        <taxon>Actinomycetota</taxon>
        <taxon>Actinomycetes</taxon>
        <taxon>Micrococcales</taxon>
        <taxon>Intrasporangiaceae</taxon>
        <taxon>Aquipuribacter</taxon>
    </lineage>
</organism>
<gene>
    <name evidence="3" type="ORF">ACFPJ6_03655</name>
</gene>
<evidence type="ECO:0000313" key="4">
    <source>
        <dbReference type="Proteomes" id="UP001596122"/>
    </source>
</evidence>
<feature type="domain" description="UspA" evidence="2">
    <location>
        <begin position="4"/>
        <end position="145"/>
    </location>
</feature>
<accession>A0ABW0GKL0</accession>
<dbReference type="PRINTS" id="PR01438">
    <property type="entry name" value="UNVRSLSTRESS"/>
</dbReference>
<dbReference type="EMBL" id="JBHSLD010000004">
    <property type="protein sequence ID" value="MFC5379882.1"/>
    <property type="molecule type" value="Genomic_DNA"/>
</dbReference>